<name>A0A0D1E8H2_MYCMD</name>
<dbReference type="InterPro" id="IPR002523">
    <property type="entry name" value="MgTranspt_CorA/ZnTranspt_ZntB"/>
</dbReference>
<feature type="compositionally biased region" description="Low complexity" evidence="1">
    <location>
        <begin position="367"/>
        <end position="407"/>
    </location>
</feature>
<feature type="region of interest" description="Disordered" evidence="1">
    <location>
        <begin position="1"/>
        <end position="89"/>
    </location>
</feature>
<evidence type="ECO:0000256" key="2">
    <source>
        <dbReference type="SAM" id="Phobius"/>
    </source>
</evidence>
<dbReference type="GO" id="GO:0016020">
    <property type="term" value="C:membrane"/>
    <property type="evidence" value="ECO:0000318"/>
    <property type="project" value="GO_Central"/>
</dbReference>
<feature type="region of interest" description="Disordered" evidence="1">
    <location>
        <begin position="659"/>
        <end position="689"/>
    </location>
</feature>
<dbReference type="FunFam" id="1.20.58.340:FF:000041">
    <property type="entry name" value="Related to MNR2-Manganese resistance protein"/>
    <property type="match status" value="1"/>
</dbReference>
<evidence type="ECO:0000313" key="3">
    <source>
        <dbReference type="EMBL" id="KIS71751.1"/>
    </source>
</evidence>
<dbReference type="EMBL" id="CM003140">
    <property type="protein sequence ID" value="KIS71751.1"/>
    <property type="molecule type" value="Genomic_DNA"/>
</dbReference>
<dbReference type="InParanoid" id="A0A0D1E8H2"/>
<dbReference type="eggNOG" id="ENOG502RX8H">
    <property type="taxonomic scope" value="Eukaryota"/>
</dbReference>
<feature type="transmembrane region" description="Helical" evidence="2">
    <location>
        <begin position="1392"/>
        <end position="1413"/>
    </location>
</feature>
<feature type="transmembrane region" description="Helical" evidence="2">
    <location>
        <begin position="1356"/>
        <end position="1380"/>
    </location>
</feature>
<organism evidence="3 4">
    <name type="scientific">Mycosarcoma maydis</name>
    <name type="common">Corn smut fungus</name>
    <name type="synonym">Ustilago maydis</name>
    <dbReference type="NCBI Taxonomy" id="5270"/>
    <lineage>
        <taxon>Eukaryota</taxon>
        <taxon>Fungi</taxon>
        <taxon>Dikarya</taxon>
        <taxon>Basidiomycota</taxon>
        <taxon>Ustilaginomycotina</taxon>
        <taxon>Ustilaginomycetes</taxon>
        <taxon>Ustilaginales</taxon>
        <taxon>Ustilaginaceae</taxon>
        <taxon>Mycosarcoma</taxon>
    </lineage>
</organism>
<feature type="region of interest" description="Disordered" evidence="1">
    <location>
        <begin position="440"/>
        <end position="563"/>
    </location>
</feature>
<dbReference type="InterPro" id="IPR044089">
    <property type="entry name" value="Alr1-like"/>
</dbReference>
<dbReference type="RefSeq" id="XP_011386638.1">
    <property type="nucleotide sequence ID" value="XM_011388336.1"/>
</dbReference>
<evidence type="ECO:0000256" key="1">
    <source>
        <dbReference type="SAM" id="MobiDB-lite"/>
    </source>
</evidence>
<dbReference type="Proteomes" id="UP000000561">
    <property type="component" value="Chromosome 1"/>
</dbReference>
<feature type="compositionally biased region" description="Polar residues" evidence="1">
    <location>
        <begin position="823"/>
        <end position="832"/>
    </location>
</feature>
<feature type="region of interest" description="Disordered" evidence="1">
    <location>
        <begin position="339"/>
        <end position="409"/>
    </location>
</feature>
<reference evidence="3 4" key="1">
    <citation type="journal article" date="2006" name="Nature">
        <title>Insights from the genome of the biotrophic fungal plant pathogen Ustilago maydis.</title>
        <authorList>
            <person name="Kamper J."/>
            <person name="Kahmann R."/>
            <person name="Bolker M."/>
            <person name="Ma L.J."/>
            <person name="Brefort T."/>
            <person name="Saville B.J."/>
            <person name="Banuett F."/>
            <person name="Kronstad J.W."/>
            <person name="Gold S.E."/>
            <person name="Muller O."/>
            <person name="Perlin M.H."/>
            <person name="Wosten H.A."/>
            <person name="de Vries R."/>
            <person name="Ruiz-Herrera J."/>
            <person name="Reynaga-Pena C.G."/>
            <person name="Snetselaar K."/>
            <person name="McCann M."/>
            <person name="Perez-Martin J."/>
            <person name="Feldbrugge M."/>
            <person name="Basse C.W."/>
            <person name="Steinberg G."/>
            <person name="Ibeas J.I."/>
            <person name="Holloman W."/>
            <person name="Guzman P."/>
            <person name="Farman M."/>
            <person name="Stajich J.E."/>
            <person name="Sentandreu R."/>
            <person name="Gonzalez-Prieto J.M."/>
            <person name="Kennell J.C."/>
            <person name="Molina L."/>
            <person name="Schirawski J."/>
            <person name="Mendoza-Mendoza A."/>
            <person name="Greilinger D."/>
            <person name="Munch K."/>
            <person name="Rossel N."/>
            <person name="Scherer M."/>
            <person name="Vranes M."/>
            <person name="Ladendorf O."/>
            <person name="Vincon V."/>
            <person name="Fuchs U."/>
            <person name="Sandrock B."/>
            <person name="Meng S."/>
            <person name="Ho E.C."/>
            <person name="Cahill M.J."/>
            <person name="Boyce K.J."/>
            <person name="Klose J."/>
            <person name="Klosterman S.J."/>
            <person name="Deelstra H.J."/>
            <person name="Ortiz-Castellanos L."/>
            <person name="Li W."/>
            <person name="Sanchez-Alonso P."/>
            <person name="Schreier P.H."/>
            <person name="Hauser-Hahn I."/>
            <person name="Vaupel M."/>
            <person name="Koopmann E."/>
            <person name="Friedrich G."/>
            <person name="Voss H."/>
            <person name="Schluter T."/>
            <person name="Margolis J."/>
            <person name="Platt D."/>
            <person name="Swimmer C."/>
            <person name="Gnirke A."/>
            <person name="Chen F."/>
            <person name="Vysotskaia V."/>
            <person name="Mannhaupt G."/>
            <person name="Guldener U."/>
            <person name="Munsterkotter M."/>
            <person name="Haase D."/>
            <person name="Oesterheld M."/>
            <person name="Mewes H.W."/>
            <person name="Mauceli E.W."/>
            <person name="DeCaprio D."/>
            <person name="Wade C.M."/>
            <person name="Butler J."/>
            <person name="Young S."/>
            <person name="Jaffe D.B."/>
            <person name="Calvo S."/>
            <person name="Nusbaum C."/>
            <person name="Galagan J."/>
            <person name="Birren B.W."/>
        </authorList>
    </citation>
    <scope>NUCLEOTIDE SEQUENCE [LARGE SCALE GENOMIC DNA]</scope>
    <source>
        <strain evidence="4">DSM 14603 / FGSC 9021 / UM521</strain>
    </source>
</reference>
<dbReference type="GO" id="GO:0015095">
    <property type="term" value="F:magnesium ion transmembrane transporter activity"/>
    <property type="evidence" value="ECO:0000318"/>
    <property type="project" value="GO_Central"/>
</dbReference>
<evidence type="ECO:0000313" key="4">
    <source>
        <dbReference type="Proteomes" id="UP000000561"/>
    </source>
</evidence>
<feature type="compositionally biased region" description="Low complexity" evidence="1">
    <location>
        <begin position="192"/>
        <end position="205"/>
    </location>
</feature>
<gene>
    <name evidence="3" type="ORF">UMAG_10049</name>
</gene>
<feature type="compositionally biased region" description="Basic residues" evidence="1">
    <location>
        <begin position="442"/>
        <end position="452"/>
    </location>
</feature>
<dbReference type="InterPro" id="IPR045861">
    <property type="entry name" value="CorA_cytoplasmic_dom"/>
</dbReference>
<dbReference type="OrthoDB" id="29879at2759"/>
<feature type="region of interest" description="Disordered" evidence="1">
    <location>
        <begin position="923"/>
        <end position="1001"/>
    </location>
</feature>
<feature type="region of interest" description="Disordered" evidence="1">
    <location>
        <begin position="714"/>
        <end position="733"/>
    </location>
</feature>
<dbReference type="Gene3D" id="1.20.58.340">
    <property type="entry name" value="Magnesium transport protein CorA, transmembrane region"/>
    <property type="match status" value="2"/>
</dbReference>
<sequence length="1431" mass="157153">MSDLAPLHMSLDNMQSKRPSQTSSRPHDAARDVPPLEYQASIQSEKLQEQDDAAPPGVAEPTLPAAARLPIEIPPPPKRPDNLQDALMDDALRSLPPAAHRHRHTQRRPSPATVITMFNTPIFGPGPASAQAGPSPIVYPPSAPTSTLLQRTATSASGGSVVSVSAGSQNSASRSRSNALKAAFTRVANFATPSSPTQLPTPTTPRIKANPPMYPSSSVQKTKDARRAARREARKAERLARRRRNAEPDLADDEHDHPDNATRAAQLGGEIVELPAEPPLDVPEANAPTASALAMASKVSRKPKRKLQFAPDQRRIRKVDLPSNFEAEDIYRNLDQYVAASRQRRRTQRQRPGAKARRSRSRRGSRSSRGGSRSSALGSAASESSSGSSSSSSSLSSSGSSSSSSSGSGRGITIARLRAFFGDGSSSSSAPTRMTRLLAHPLHPRRPQHHRAASSTTTDGSRSRRSSVRRLSLPSKRAKSRRSARSRSRADPSEASDVPGSPVSSRKGPMTPYFAPLADFPLGKRAAERRQNKKAKQAAKRAKKREAQLIRQGRLPPKPSRSARAKALRAKELAGGVTEYQLFTPMRLPMDLACTTLSTLEATPEPQLGSSFVLKRTMRTRGWDQIRNQLYVMRNYLRQIDGQGGDVGLDPQAAYPTLHRHHRHAAKAAADKAQRHPHKKSHAKDLKKTRINDAAPEAAQEELDFFDGDLALPPPALDLPVDSPEPNTSVTNAKDVGFATESKQHSLPDEKQRSYFDYDQDLPADQEEETRTGRHLSDMPLSPNYATIFGRDFGRASTMFSKNREAKKEAGIHSTPLPPSVGKESSQSSQASAGKPPTDGNPGKSTAPATTMDHSDQGAWWLHVHCPTYRDMYEISKLFPMHPLTVEDVLQQDPREKVDVFDRLGYYFVVIRAIDERYFRYTSASSKGSPESPSFSGSSDATVHGDAEAKTKRSVDKGQASREEGAEMHEMRDLSDKASPNGGDPPLKRHQDDGHNTRLAAPARLGKGRVEIVEGIGGKEGLEGVSVGGNNLYLLVFSHGVISFTFEDVSKHIDRVAARLLEITRPVELTADWIAHDLYDSVVDAFFPLISFVQAEVVEVEALASEPASSTSIRKKTNFAPKQRRQRALLGSNPQGRLISVEPVFASSSPTSSEVEKRTPMLEVRRLKTVRALRPLPVLRLPDGILDRMPHFLVKQKQKVTISRLPEWEFKDALETEMRRTAAEIDEASNSVFDTQAAADQSIMLHRIADTRKIVTGLSRLLAPKHDAVKGLRKRLADMQQLQRRDEALHRIGGSARSMLARTEVSMYMSDVHDHIISMLNQLNSGEGRLSEIHHTYLAQITIENRRFRQGADSAIFTLASVALAVLIIVFITSIFSVNVTRPGNELKSNRHAWFIGIACVAACVPPVLYLYVRRLYKQSKRKVADRSAAR</sequence>
<feature type="compositionally biased region" description="Polar residues" evidence="1">
    <location>
        <begin position="12"/>
        <end position="24"/>
    </location>
</feature>
<feature type="region of interest" description="Disordered" evidence="1">
    <location>
        <begin position="191"/>
        <end position="261"/>
    </location>
</feature>
<keyword evidence="2" id="KW-0812">Transmembrane</keyword>
<dbReference type="Pfam" id="PF01544">
    <property type="entry name" value="CorA"/>
    <property type="match status" value="1"/>
</dbReference>
<dbReference type="PANTHER" id="PTHR21535:SF90">
    <property type="entry name" value="CORA METAL ION TRANSPORTER"/>
    <property type="match status" value="1"/>
</dbReference>
<feature type="compositionally biased region" description="Basic residues" evidence="1">
    <location>
        <begin position="531"/>
        <end position="544"/>
    </location>
</feature>
<dbReference type="Gene3D" id="3.30.460.20">
    <property type="entry name" value="CorA soluble domain-like"/>
    <property type="match status" value="1"/>
</dbReference>
<dbReference type="GeneID" id="23566124"/>
<feature type="compositionally biased region" description="Low complexity" evidence="1">
    <location>
        <begin position="923"/>
        <end position="939"/>
    </location>
</feature>
<feature type="compositionally biased region" description="Basic and acidic residues" evidence="1">
    <location>
        <begin position="742"/>
        <end position="756"/>
    </location>
</feature>
<accession>A0A0D1E8H2</accession>
<dbReference type="PANTHER" id="PTHR21535">
    <property type="entry name" value="MAGNESIUM AND COBALT TRANSPORT PROTEIN/MITOCHONDRIAL IMPORT INNER MEMBRANE TRANSLOCASE SUBUNIT TIM8"/>
    <property type="match status" value="1"/>
</dbReference>
<feature type="compositionally biased region" description="Basic and acidic residues" evidence="1">
    <location>
        <begin position="221"/>
        <end position="239"/>
    </location>
</feature>
<feature type="compositionally biased region" description="Basic and acidic residues" evidence="1">
    <location>
        <begin position="943"/>
        <end position="976"/>
    </location>
</feature>
<feature type="compositionally biased region" description="Basic residues" evidence="1">
    <location>
        <begin position="342"/>
        <end position="366"/>
    </location>
</feature>
<dbReference type="CDD" id="cd12829">
    <property type="entry name" value="Alr1p-like"/>
    <property type="match status" value="1"/>
</dbReference>
<feature type="compositionally biased region" description="Acidic residues" evidence="1">
    <location>
        <begin position="758"/>
        <end position="768"/>
    </location>
</feature>
<feature type="compositionally biased region" description="Low complexity" evidence="1">
    <location>
        <begin position="155"/>
        <end position="174"/>
    </location>
</feature>
<feature type="region of interest" description="Disordered" evidence="1">
    <location>
        <begin position="738"/>
        <end position="781"/>
    </location>
</feature>
<proteinExistence type="predicted"/>
<dbReference type="GO" id="GO:0010961">
    <property type="term" value="P:intracellular magnesium ion homeostasis"/>
    <property type="evidence" value="ECO:0000318"/>
    <property type="project" value="GO_Central"/>
</dbReference>
<keyword evidence="2" id="KW-1133">Transmembrane helix</keyword>
<dbReference type="SUPFAM" id="SSF143865">
    <property type="entry name" value="CorA soluble domain-like"/>
    <property type="match status" value="2"/>
</dbReference>
<feature type="region of interest" description="Disordered" evidence="1">
    <location>
        <begin position="804"/>
        <end position="853"/>
    </location>
</feature>
<feature type="compositionally biased region" description="Basic and acidic residues" evidence="1">
    <location>
        <begin position="986"/>
        <end position="996"/>
    </location>
</feature>
<protein>
    <submittedName>
        <fullName evidence="3">Uncharacterized protein</fullName>
    </submittedName>
</protein>
<dbReference type="STRING" id="237631.A0A0D1E8H2"/>
<dbReference type="KEGG" id="uma:UMAG_10049"/>
<feature type="compositionally biased region" description="Basic residues" evidence="1">
    <location>
        <begin position="476"/>
        <end position="487"/>
    </location>
</feature>
<keyword evidence="2" id="KW-0472">Membrane</keyword>
<feature type="region of interest" description="Disordered" evidence="1">
    <location>
        <begin position="149"/>
        <end position="174"/>
    </location>
</feature>
<dbReference type="VEuPathDB" id="FungiDB:UMAG_10049"/>
<keyword evidence="4" id="KW-1185">Reference proteome</keyword>